<name>A0ABX3Z0R7_9STAP</name>
<dbReference type="Gene3D" id="3.10.20.480">
    <property type="entry name" value="Antirestriction protein ArdA, domain 1"/>
    <property type="match status" value="1"/>
</dbReference>
<dbReference type="Proteomes" id="UP000195208">
    <property type="component" value="Unassembled WGS sequence"/>
</dbReference>
<dbReference type="RefSeq" id="WP_085622043.1">
    <property type="nucleotide sequence ID" value="NZ_JAPTFZ010000006.1"/>
</dbReference>
<dbReference type="EMBL" id="NEFX01000018">
    <property type="protein sequence ID" value="OTW30499.1"/>
    <property type="molecule type" value="Genomic_DNA"/>
</dbReference>
<evidence type="ECO:0000313" key="2">
    <source>
        <dbReference type="Proteomes" id="UP000195208"/>
    </source>
</evidence>
<dbReference type="InterPro" id="IPR009899">
    <property type="entry name" value="ArdA"/>
</dbReference>
<organism evidence="1 2">
    <name type="scientific">Staphylococcus agnetis</name>
    <dbReference type="NCBI Taxonomy" id="985762"/>
    <lineage>
        <taxon>Bacteria</taxon>
        <taxon>Bacillati</taxon>
        <taxon>Bacillota</taxon>
        <taxon>Bacilli</taxon>
        <taxon>Bacillales</taxon>
        <taxon>Staphylococcaceae</taxon>
        <taxon>Staphylococcus</taxon>
    </lineage>
</organism>
<dbReference type="InterPro" id="IPR041895">
    <property type="entry name" value="ArdA_dom1"/>
</dbReference>
<protein>
    <recommendedName>
        <fullName evidence="3">Antirestriction protein ArdA</fullName>
    </recommendedName>
</protein>
<accession>A0ABX3Z0R7</accession>
<proteinExistence type="predicted"/>
<evidence type="ECO:0000313" key="1">
    <source>
        <dbReference type="EMBL" id="OTW30499.1"/>
    </source>
</evidence>
<dbReference type="Pfam" id="PF07275">
    <property type="entry name" value="ArdA"/>
    <property type="match status" value="1"/>
</dbReference>
<reference evidence="1 2" key="1">
    <citation type="submission" date="2017-04" db="EMBL/GenBank/DDBJ databases">
        <title>Staphylococcus agnetis, a potential pathogen in the broiler production.</title>
        <authorList>
            <person name="Poulsen L."/>
        </authorList>
    </citation>
    <scope>NUCLEOTIDE SEQUENCE [LARGE SCALE GENOMIC DNA]</scope>
    <source>
        <strain evidence="1 2">723_310714_2_2_spleen</strain>
    </source>
</reference>
<keyword evidence="2" id="KW-1185">Reference proteome</keyword>
<comment type="caution">
    <text evidence="1">The sequence shown here is derived from an EMBL/GenBank/DDBJ whole genome shotgun (WGS) entry which is preliminary data.</text>
</comment>
<gene>
    <name evidence="1" type="ORF">B9M88_09530</name>
</gene>
<evidence type="ECO:0008006" key="3">
    <source>
        <dbReference type="Google" id="ProtNLM"/>
    </source>
</evidence>
<sequence>MENKKKSRIYVTNLGKYNEGKLIGQWLDLPASKKDFEKVLNNIGIGKIYEEYFISDWEYMPQFMSEHTTDLNKLNNMAKVMTSIFEKIGHNWLDSAYLESDYDFIVKSLSDYELYNNCDNEFDKMIEKIYDCEIFQDLKEYGEYLLQECNFLDFYNLDDEIKQYIDVKQLAYDNYLVDSVLAVNDSDYPKNNQMFIIER</sequence>